<feature type="transmembrane region" description="Helical" evidence="11">
    <location>
        <begin position="65"/>
        <end position="86"/>
    </location>
</feature>
<evidence type="ECO:0000256" key="9">
    <source>
        <dbReference type="ARBA" id="ARBA00023224"/>
    </source>
</evidence>
<evidence type="ECO:0000256" key="1">
    <source>
        <dbReference type="ARBA" id="ARBA00004651"/>
    </source>
</evidence>
<dbReference type="PROSITE" id="PS50262">
    <property type="entry name" value="G_PROTEIN_RECEP_F1_2"/>
    <property type="match status" value="1"/>
</dbReference>
<protein>
    <submittedName>
        <fullName evidence="14">Octopamine receptor 1-like</fullName>
    </submittedName>
</protein>
<dbReference type="GeneID" id="116305471"/>
<dbReference type="RefSeq" id="XP_031571246.1">
    <property type="nucleotide sequence ID" value="XM_031715386.1"/>
</dbReference>
<dbReference type="OrthoDB" id="5966748at2759"/>
<evidence type="ECO:0000256" key="4">
    <source>
        <dbReference type="ARBA" id="ARBA00022989"/>
    </source>
</evidence>
<name>A0A6P8IVE0_ACTTE</name>
<feature type="transmembrane region" description="Helical" evidence="11">
    <location>
        <begin position="223"/>
        <end position="245"/>
    </location>
</feature>
<evidence type="ECO:0000256" key="6">
    <source>
        <dbReference type="ARBA" id="ARBA00023136"/>
    </source>
</evidence>
<evidence type="ECO:0000256" key="5">
    <source>
        <dbReference type="ARBA" id="ARBA00023040"/>
    </source>
</evidence>
<keyword evidence="13" id="KW-1185">Reference proteome</keyword>
<feature type="transmembrane region" description="Helical" evidence="11">
    <location>
        <begin position="106"/>
        <end position="130"/>
    </location>
</feature>
<keyword evidence="3 10" id="KW-0812">Transmembrane</keyword>
<reference evidence="14" key="1">
    <citation type="submission" date="2025-08" db="UniProtKB">
        <authorList>
            <consortium name="RefSeq"/>
        </authorList>
    </citation>
    <scope>IDENTIFICATION</scope>
    <source>
        <tissue evidence="14">Tentacle</tissue>
    </source>
</reference>
<dbReference type="PANTHER" id="PTHR24246">
    <property type="entry name" value="OLFACTORY RECEPTOR AND ADENOSINE RECEPTOR"/>
    <property type="match status" value="1"/>
</dbReference>
<keyword evidence="5 10" id="KW-0297">G-protein coupled receptor</keyword>
<sequence length="312" mass="35619">MASSPNSSEVSVPTKTVNSMAITQIEVVLLSSLNVLSTLIGTFGNILVFLVVAKCRYLGWQKTEYFICSLAGSDLLVCLVAQPMYITHLNEALSTRINTLRTTVTWIATLASVSSLLTISIDRFLALLFLRRYRTMMKTRTALILVMVTWLFSVAIGISASSFHRTLRFVAQYFVIAVLIAVPIFYVGIFLIVRIQCSEMKKRFPSLSRTLRTFTREKTIAKLIAIVIGVFYICYTPLIVLPFFFGSRSSRFIALRVFPWVNTLALCNSCVNPYIYYWRSWRFRYAIQNMHLGKTMFRIKSKRIDREVVNAV</sequence>
<comment type="subcellular location">
    <subcellularLocation>
        <location evidence="1">Cell membrane</location>
        <topology evidence="1">Multi-pass membrane protein</topology>
    </subcellularLocation>
</comment>
<dbReference type="Proteomes" id="UP000515163">
    <property type="component" value="Unplaced"/>
</dbReference>
<dbReference type="SUPFAM" id="SSF81321">
    <property type="entry name" value="Family A G protein-coupled receptor-like"/>
    <property type="match status" value="1"/>
</dbReference>
<keyword evidence="8" id="KW-0325">Glycoprotein</keyword>
<dbReference type="GO" id="GO:0004930">
    <property type="term" value="F:G protein-coupled receptor activity"/>
    <property type="evidence" value="ECO:0007669"/>
    <property type="project" value="UniProtKB-KW"/>
</dbReference>
<dbReference type="AlphaFoldDB" id="A0A6P8IVE0"/>
<feature type="transmembrane region" description="Helical" evidence="11">
    <location>
        <begin position="170"/>
        <end position="193"/>
    </location>
</feature>
<dbReference type="InterPro" id="IPR000276">
    <property type="entry name" value="GPCR_Rhodpsn"/>
</dbReference>
<feature type="transmembrane region" description="Helical" evidence="11">
    <location>
        <begin position="27"/>
        <end position="53"/>
    </location>
</feature>
<keyword evidence="6 11" id="KW-0472">Membrane</keyword>
<organism evidence="13 14">
    <name type="scientific">Actinia tenebrosa</name>
    <name type="common">Australian red waratah sea anemone</name>
    <dbReference type="NCBI Taxonomy" id="6105"/>
    <lineage>
        <taxon>Eukaryota</taxon>
        <taxon>Metazoa</taxon>
        <taxon>Cnidaria</taxon>
        <taxon>Anthozoa</taxon>
        <taxon>Hexacorallia</taxon>
        <taxon>Actiniaria</taxon>
        <taxon>Actiniidae</taxon>
        <taxon>Actinia</taxon>
    </lineage>
</organism>
<accession>A0A6P8IVE0</accession>
<dbReference type="CDD" id="cd00637">
    <property type="entry name" value="7tm_classA_rhodopsin-like"/>
    <property type="match status" value="1"/>
</dbReference>
<feature type="transmembrane region" description="Helical" evidence="11">
    <location>
        <begin position="257"/>
        <end position="277"/>
    </location>
</feature>
<keyword evidence="9 10" id="KW-0807">Transducer</keyword>
<evidence type="ECO:0000256" key="2">
    <source>
        <dbReference type="ARBA" id="ARBA00022475"/>
    </source>
</evidence>
<dbReference type="Pfam" id="PF00001">
    <property type="entry name" value="7tm_1"/>
    <property type="match status" value="1"/>
</dbReference>
<dbReference type="PANTHER" id="PTHR24246:SF27">
    <property type="entry name" value="ADENOSINE RECEPTOR, ISOFORM A"/>
    <property type="match status" value="1"/>
</dbReference>
<keyword evidence="4 11" id="KW-1133">Transmembrane helix</keyword>
<evidence type="ECO:0000256" key="3">
    <source>
        <dbReference type="ARBA" id="ARBA00022692"/>
    </source>
</evidence>
<dbReference type="SMART" id="SM01381">
    <property type="entry name" value="7TM_GPCR_Srsx"/>
    <property type="match status" value="1"/>
</dbReference>
<dbReference type="InParanoid" id="A0A6P8IVE0"/>
<dbReference type="GO" id="GO:0005886">
    <property type="term" value="C:plasma membrane"/>
    <property type="evidence" value="ECO:0007669"/>
    <property type="project" value="UniProtKB-SubCell"/>
</dbReference>
<keyword evidence="7 10" id="KW-0675">Receptor</keyword>
<proteinExistence type="inferred from homology"/>
<evidence type="ECO:0000256" key="10">
    <source>
        <dbReference type="RuleBase" id="RU000688"/>
    </source>
</evidence>
<evidence type="ECO:0000256" key="8">
    <source>
        <dbReference type="ARBA" id="ARBA00023180"/>
    </source>
</evidence>
<feature type="domain" description="G-protein coupled receptors family 1 profile" evidence="12">
    <location>
        <begin position="44"/>
        <end position="276"/>
    </location>
</feature>
<dbReference type="Gene3D" id="1.20.1070.10">
    <property type="entry name" value="Rhodopsin 7-helix transmembrane proteins"/>
    <property type="match status" value="1"/>
</dbReference>
<evidence type="ECO:0000256" key="7">
    <source>
        <dbReference type="ARBA" id="ARBA00023170"/>
    </source>
</evidence>
<evidence type="ECO:0000259" key="12">
    <source>
        <dbReference type="PROSITE" id="PS50262"/>
    </source>
</evidence>
<dbReference type="InterPro" id="IPR017452">
    <property type="entry name" value="GPCR_Rhodpsn_7TM"/>
</dbReference>
<gene>
    <name evidence="14" type="primary">LOC116305471</name>
</gene>
<dbReference type="PRINTS" id="PR00237">
    <property type="entry name" value="GPCRRHODOPSN"/>
</dbReference>
<evidence type="ECO:0000313" key="14">
    <source>
        <dbReference type="RefSeq" id="XP_031571246.1"/>
    </source>
</evidence>
<evidence type="ECO:0000313" key="13">
    <source>
        <dbReference type="Proteomes" id="UP000515163"/>
    </source>
</evidence>
<keyword evidence="2" id="KW-1003">Cell membrane</keyword>
<evidence type="ECO:0000256" key="11">
    <source>
        <dbReference type="SAM" id="Phobius"/>
    </source>
</evidence>
<dbReference type="KEGG" id="aten:116305471"/>
<comment type="similarity">
    <text evidence="10">Belongs to the G-protein coupled receptor 1 family.</text>
</comment>
<dbReference type="PROSITE" id="PS00237">
    <property type="entry name" value="G_PROTEIN_RECEP_F1_1"/>
    <property type="match status" value="1"/>
</dbReference>
<feature type="transmembrane region" description="Helical" evidence="11">
    <location>
        <begin position="142"/>
        <end position="164"/>
    </location>
</feature>